<feature type="domain" description="NADP-dependent oxidoreductase" evidence="1">
    <location>
        <begin position="18"/>
        <end position="312"/>
    </location>
</feature>
<dbReference type="AlphaFoldDB" id="A0A542XXN4"/>
<dbReference type="Gene3D" id="3.20.20.100">
    <property type="entry name" value="NADP-dependent oxidoreductase domain"/>
    <property type="match status" value="1"/>
</dbReference>
<gene>
    <name evidence="2" type="ORF">FB468_3117</name>
</gene>
<reference evidence="2 3" key="1">
    <citation type="submission" date="2019-06" db="EMBL/GenBank/DDBJ databases">
        <title>Sequencing the genomes of 1000 actinobacteria strains.</title>
        <authorList>
            <person name="Klenk H.-P."/>
        </authorList>
    </citation>
    <scope>NUCLEOTIDE SEQUENCE [LARGE SCALE GENOMIC DNA]</scope>
    <source>
        <strain evidence="2 3">DSM 8803</strain>
    </source>
</reference>
<accession>A0A542XXN4</accession>
<name>A0A542XXN4_9MICO</name>
<dbReference type="PANTHER" id="PTHR42686:SF1">
    <property type="entry name" value="GH17980P-RELATED"/>
    <property type="match status" value="1"/>
</dbReference>
<dbReference type="RefSeq" id="WP_141888629.1">
    <property type="nucleotide sequence ID" value="NZ_BAAAUY010000023.1"/>
</dbReference>
<evidence type="ECO:0000313" key="3">
    <source>
        <dbReference type="Proteomes" id="UP000319094"/>
    </source>
</evidence>
<dbReference type="GO" id="GO:0016491">
    <property type="term" value="F:oxidoreductase activity"/>
    <property type="evidence" value="ECO:0007669"/>
    <property type="project" value="InterPro"/>
</dbReference>
<dbReference type="InterPro" id="IPR036812">
    <property type="entry name" value="NAD(P)_OxRdtase_dom_sf"/>
</dbReference>
<evidence type="ECO:0000313" key="2">
    <source>
        <dbReference type="EMBL" id="TQL40596.1"/>
    </source>
</evidence>
<dbReference type="Proteomes" id="UP000319094">
    <property type="component" value="Unassembled WGS sequence"/>
</dbReference>
<organism evidence="2 3">
    <name type="scientific">Leucobacter komagatae</name>
    <dbReference type="NCBI Taxonomy" id="55969"/>
    <lineage>
        <taxon>Bacteria</taxon>
        <taxon>Bacillati</taxon>
        <taxon>Actinomycetota</taxon>
        <taxon>Actinomycetes</taxon>
        <taxon>Micrococcales</taxon>
        <taxon>Microbacteriaceae</taxon>
        <taxon>Leucobacter</taxon>
    </lineage>
</organism>
<dbReference type="GO" id="GO:0005829">
    <property type="term" value="C:cytosol"/>
    <property type="evidence" value="ECO:0007669"/>
    <property type="project" value="TreeGrafter"/>
</dbReference>
<dbReference type="EMBL" id="VFON01000002">
    <property type="protein sequence ID" value="TQL40596.1"/>
    <property type="molecule type" value="Genomic_DNA"/>
</dbReference>
<dbReference type="InterPro" id="IPR023210">
    <property type="entry name" value="NADP_OxRdtase_dom"/>
</dbReference>
<keyword evidence="3" id="KW-1185">Reference proteome</keyword>
<evidence type="ECO:0000259" key="1">
    <source>
        <dbReference type="Pfam" id="PF00248"/>
    </source>
</evidence>
<sequence length="329" mass="35093">MNTAIPRRRTRTGLGLTELGLGGAQFGNLYRAMPDSTVDEIVDAAWSAGIRFFDTAPHYGLGLSEERLGAALRRYPRDEYVVSTKVGRLIRPNPGGIGDDTEGFAVPATKRRALDYSASGTFASIEESLERLGLDRIDIAFIHDPDEHWEEAISGAVPALQRLREEGTLTSFGAGMNQSAMLARFITEGDADVVMVAGRFTLLEQGSLSDLFPAARAADASVVVAGVYNSGLLATPRPASDAQYNYADAPAELVARTNALADVCERYGVTLPDAALAFALRQPGVASVVVGASRSTHIPDTSARYETAVPDALWQDLVSSGLIDERAFG</sequence>
<dbReference type="PANTHER" id="PTHR42686">
    <property type="entry name" value="GH17980P-RELATED"/>
    <property type="match status" value="1"/>
</dbReference>
<dbReference type="Pfam" id="PF00248">
    <property type="entry name" value="Aldo_ket_red"/>
    <property type="match status" value="1"/>
</dbReference>
<comment type="caution">
    <text evidence="2">The sequence shown here is derived from an EMBL/GenBank/DDBJ whole genome shotgun (WGS) entry which is preliminary data.</text>
</comment>
<dbReference type="CDD" id="cd19152">
    <property type="entry name" value="AKR_AKR15A"/>
    <property type="match status" value="1"/>
</dbReference>
<dbReference type="OrthoDB" id="9768851at2"/>
<protein>
    <submittedName>
        <fullName evidence="2">D-threo-aldose 1-dehydrogenase</fullName>
    </submittedName>
</protein>
<dbReference type="InterPro" id="IPR020471">
    <property type="entry name" value="AKR"/>
</dbReference>
<proteinExistence type="predicted"/>
<dbReference type="SUPFAM" id="SSF51430">
    <property type="entry name" value="NAD(P)-linked oxidoreductase"/>
    <property type="match status" value="1"/>
</dbReference>